<dbReference type="InterPro" id="IPR036691">
    <property type="entry name" value="Endo/exonu/phosph_ase_sf"/>
</dbReference>
<comment type="caution">
    <text evidence="1">The sequence shown here is derived from an EMBL/GenBank/DDBJ whole genome shotgun (WGS) entry which is preliminary data.</text>
</comment>
<dbReference type="Gene3D" id="3.60.10.10">
    <property type="entry name" value="Endonuclease/exonuclease/phosphatase"/>
    <property type="match status" value="1"/>
</dbReference>
<gene>
    <name evidence="1" type="ORF">BDK89_1407</name>
</gene>
<dbReference type="Proteomes" id="UP000294558">
    <property type="component" value="Unassembled WGS sequence"/>
</dbReference>
<protein>
    <submittedName>
        <fullName evidence="1">Uncharacterized protein</fullName>
    </submittedName>
</protein>
<name>A0A4V3EIV2_9ACTN</name>
<evidence type="ECO:0000313" key="1">
    <source>
        <dbReference type="EMBL" id="TDT15828.1"/>
    </source>
</evidence>
<dbReference type="EMBL" id="SOAU01000001">
    <property type="protein sequence ID" value="TDT15828.1"/>
    <property type="molecule type" value="Genomic_DNA"/>
</dbReference>
<accession>A0A4V3EIV2</accession>
<dbReference type="AlphaFoldDB" id="A0A4V3EIV2"/>
<organism evidence="1 2">
    <name type="scientific">Ilumatobacter fluminis</name>
    <dbReference type="NCBI Taxonomy" id="467091"/>
    <lineage>
        <taxon>Bacteria</taxon>
        <taxon>Bacillati</taxon>
        <taxon>Actinomycetota</taxon>
        <taxon>Acidimicrobiia</taxon>
        <taxon>Acidimicrobiales</taxon>
        <taxon>Ilumatobacteraceae</taxon>
        <taxon>Ilumatobacter</taxon>
    </lineage>
</organism>
<reference evidence="1 2" key="1">
    <citation type="submission" date="2019-03" db="EMBL/GenBank/DDBJ databases">
        <title>Sequencing the genomes of 1000 actinobacteria strains.</title>
        <authorList>
            <person name="Klenk H.-P."/>
        </authorList>
    </citation>
    <scope>NUCLEOTIDE SEQUENCE [LARGE SCALE GENOMIC DNA]</scope>
    <source>
        <strain evidence="1 2">DSM 18936</strain>
    </source>
</reference>
<keyword evidence="2" id="KW-1185">Reference proteome</keyword>
<proteinExistence type="predicted"/>
<evidence type="ECO:0000313" key="2">
    <source>
        <dbReference type="Proteomes" id="UP000294558"/>
    </source>
</evidence>
<sequence>MGQNAVVPAETVQRRWTVATWLLAGVDDFETVAHALEPLSADAIALQSVHERDADTVAAALGMQMAWEVSHYPRSRVFIGSSVGLAVLTPHRVSASHATVTSAKSSLWSTSRRIAQFCTVERHDHTAYTLVHAVGPTHGAMADAGGFPLVRMVPEQVGVDETRAIELPPEASAATSTVAEPIEGANGLQATSFELPWVKGDFPVI</sequence>